<dbReference type="EMBL" id="MGJL01000016">
    <property type="protein sequence ID" value="OGN07900.1"/>
    <property type="molecule type" value="Genomic_DNA"/>
</dbReference>
<sequence length="296" mass="31636">MGRFGVFFVLSLVMTGACKGGVVTGPSPISDVTIVTLRSALDGSPVSGAVVQAGGQEVVADSSGSAAVPGLVRGSVMKITAGGFVVRDTKYSGSGVPLLLWPDLPGLIESVYSSINGYLIRWGNSDDNFRPEALLYVHEELWEDSVWQALEEAVNTANAAPTQARVRLVKEKPSPDLAFYDVMLDPTIDPTYAAATTGNRADRYGINGGTIRFRKKIYAANVAIILHELGHAVGGFGWHNPAAVGIMRTSYTPGLRDYTDLEKDMMRLVSARSTGNVRPDSDVINPFWSGAVVSYH</sequence>
<protein>
    <submittedName>
        <fullName evidence="1">Uncharacterized protein</fullName>
    </submittedName>
</protein>
<gene>
    <name evidence="1" type="ORF">A2750_00390</name>
</gene>
<comment type="caution">
    <text evidence="1">The sequence shown here is derived from an EMBL/GenBank/DDBJ whole genome shotgun (WGS) entry which is preliminary data.</text>
</comment>
<reference evidence="1 2" key="1">
    <citation type="journal article" date="2016" name="Nat. Commun.">
        <title>Thousands of microbial genomes shed light on interconnected biogeochemical processes in an aquifer system.</title>
        <authorList>
            <person name="Anantharaman K."/>
            <person name="Brown C.T."/>
            <person name="Hug L.A."/>
            <person name="Sharon I."/>
            <person name="Castelle C.J."/>
            <person name="Probst A.J."/>
            <person name="Thomas B.C."/>
            <person name="Singh A."/>
            <person name="Wilkins M.J."/>
            <person name="Karaoz U."/>
            <person name="Brodie E.L."/>
            <person name="Williams K.H."/>
            <person name="Hubbard S.S."/>
            <person name="Banfield J.F."/>
        </authorList>
    </citation>
    <scope>NUCLEOTIDE SEQUENCE [LARGE SCALE GENOMIC DNA]</scope>
</reference>
<name>A0A1F8F5Q0_9BACT</name>
<evidence type="ECO:0000313" key="2">
    <source>
        <dbReference type="Proteomes" id="UP000178023"/>
    </source>
</evidence>
<dbReference type="SUPFAM" id="SSF55486">
    <property type="entry name" value="Metalloproteases ('zincins'), catalytic domain"/>
    <property type="match status" value="1"/>
</dbReference>
<dbReference type="PROSITE" id="PS51257">
    <property type="entry name" value="PROKAR_LIPOPROTEIN"/>
    <property type="match status" value="1"/>
</dbReference>
<evidence type="ECO:0000313" key="1">
    <source>
        <dbReference type="EMBL" id="OGN07900.1"/>
    </source>
</evidence>
<proteinExistence type="predicted"/>
<dbReference type="Proteomes" id="UP000178023">
    <property type="component" value="Unassembled WGS sequence"/>
</dbReference>
<organism evidence="1 2">
    <name type="scientific">Candidatus Yanofskybacteria bacterium RIFCSPHIGHO2_01_FULL_45_42</name>
    <dbReference type="NCBI Taxonomy" id="1802671"/>
    <lineage>
        <taxon>Bacteria</taxon>
        <taxon>Candidatus Yanofskyibacteriota</taxon>
    </lineage>
</organism>
<accession>A0A1F8F5Q0</accession>
<dbReference type="AlphaFoldDB" id="A0A1F8F5Q0"/>